<dbReference type="SUPFAM" id="SSF53448">
    <property type="entry name" value="Nucleotide-diphospho-sugar transferases"/>
    <property type="match status" value="1"/>
</dbReference>
<comment type="similarity">
    <text evidence="2">Belongs to the glycosyltransferase 6 family.</text>
</comment>
<dbReference type="InterPro" id="IPR005076">
    <property type="entry name" value="Glyco_trans_6"/>
</dbReference>
<dbReference type="FunFam" id="3.90.550.10:FF:000022">
    <property type="entry name" value="Histo-blood group ABO system transferase"/>
    <property type="match status" value="1"/>
</dbReference>
<keyword evidence="11" id="KW-0464">Manganese</keyword>
<feature type="active site" description="Nucleophile" evidence="9">
    <location>
        <position position="314"/>
    </location>
</feature>
<gene>
    <name evidence="14 15" type="primary">LOC108873243</name>
</gene>
<proteinExistence type="inferred from homology"/>
<dbReference type="Pfam" id="PF03414">
    <property type="entry name" value="Glyco_transf_6"/>
    <property type="match status" value="1"/>
</dbReference>
<dbReference type="Proteomes" id="UP000694890">
    <property type="component" value="Unplaced"/>
</dbReference>
<evidence type="ECO:0000256" key="8">
    <source>
        <dbReference type="ARBA" id="ARBA00023136"/>
    </source>
</evidence>
<dbReference type="Gene3D" id="3.90.550.10">
    <property type="entry name" value="Spore Coat Polysaccharide Biosynthesis Protein SpsA, Chain A"/>
    <property type="match status" value="1"/>
</dbReference>
<evidence type="ECO:0000256" key="9">
    <source>
        <dbReference type="PIRSR" id="PIRSR605076-1"/>
    </source>
</evidence>
<dbReference type="KEGG" id="lcf:108873243"/>
<evidence type="ECO:0000256" key="4">
    <source>
        <dbReference type="ARBA" id="ARBA00022679"/>
    </source>
</evidence>
<dbReference type="PANTHER" id="PTHR10462:SF49">
    <property type="entry name" value="GLOBOSIDE ALPHA-1,3-N-ACETYLGALACTOSAMINYLTRANSFERASE 1"/>
    <property type="match status" value="1"/>
</dbReference>
<evidence type="ECO:0000256" key="1">
    <source>
        <dbReference type="ARBA" id="ARBA00004606"/>
    </source>
</evidence>
<dbReference type="GO" id="GO:0016020">
    <property type="term" value="C:membrane"/>
    <property type="evidence" value="ECO:0007669"/>
    <property type="project" value="UniProtKB-SubCell"/>
</dbReference>
<accession>A0AAJ7LB09</accession>
<evidence type="ECO:0000313" key="14">
    <source>
        <dbReference type="RefSeq" id="XP_018516919.1"/>
    </source>
</evidence>
<dbReference type="RefSeq" id="XP_018516920.1">
    <property type="nucleotide sequence ID" value="XM_018661404.2"/>
</dbReference>
<keyword evidence="6" id="KW-0735">Signal-anchor</keyword>
<evidence type="ECO:0000256" key="10">
    <source>
        <dbReference type="PIRSR" id="PIRSR605076-2"/>
    </source>
</evidence>
<feature type="binding site" evidence="11">
    <location>
        <position position="224"/>
    </location>
    <ligand>
        <name>Mn(2+)</name>
        <dbReference type="ChEBI" id="CHEBI:29035"/>
    </ligand>
</feature>
<keyword evidence="3" id="KW-0328">Glycosyltransferase</keyword>
<comment type="subcellular location">
    <subcellularLocation>
        <location evidence="1">Membrane</location>
        <topology evidence="1">Single-pass type II membrane protein</topology>
    </subcellularLocation>
</comment>
<dbReference type="RefSeq" id="XP_018516919.1">
    <property type="nucleotide sequence ID" value="XM_018661403.2"/>
</dbReference>
<feature type="binding site" evidence="11">
    <location>
        <position position="222"/>
    </location>
    <ligand>
        <name>Mn(2+)</name>
        <dbReference type="ChEBI" id="CHEBI:29035"/>
    </ligand>
</feature>
<feature type="binding site" evidence="10">
    <location>
        <position position="137"/>
    </location>
    <ligand>
        <name>UDP-N-acetyl-alpha-D-galactosamine</name>
        <dbReference type="ChEBI" id="CHEBI:67138"/>
    </ligand>
</feature>
<keyword evidence="5 12" id="KW-0812">Transmembrane</keyword>
<feature type="transmembrane region" description="Helical" evidence="12">
    <location>
        <begin position="6"/>
        <end position="27"/>
    </location>
</feature>
<evidence type="ECO:0000256" key="2">
    <source>
        <dbReference type="ARBA" id="ARBA00010413"/>
    </source>
</evidence>
<protein>
    <submittedName>
        <fullName evidence="14 15">Globoside alpha-1,3-N-acetylgalactosaminyltransferase 1 isoform X1</fullName>
    </submittedName>
</protein>
<name>A0AAJ7LB09_LATCA</name>
<keyword evidence="8 12" id="KW-0472">Membrane</keyword>
<dbReference type="InterPro" id="IPR029044">
    <property type="entry name" value="Nucleotide-diphossugar_trans"/>
</dbReference>
<dbReference type="PANTHER" id="PTHR10462">
    <property type="entry name" value="GLYCOSYLTRANSFERASE-RELATED"/>
    <property type="match status" value="1"/>
</dbReference>
<dbReference type="GeneID" id="108873243"/>
<keyword evidence="7 12" id="KW-1133">Transmembrane helix</keyword>
<feature type="binding site" evidence="10">
    <location>
        <begin position="132"/>
        <end position="134"/>
    </location>
    <ligand>
        <name>UDP-N-acetyl-alpha-D-galactosamine</name>
        <dbReference type="ChEBI" id="CHEBI:67138"/>
    </ligand>
</feature>
<reference evidence="14 15" key="1">
    <citation type="submission" date="2025-04" db="UniProtKB">
        <authorList>
            <consortium name="RefSeq"/>
        </authorList>
    </citation>
    <scope>IDENTIFICATION</scope>
    <source>
        <tissue evidence="14 15">Brain</tissue>
    </source>
</reference>
<dbReference type="GO" id="GO:0016758">
    <property type="term" value="F:hexosyltransferase activity"/>
    <property type="evidence" value="ECO:0007669"/>
    <property type="project" value="InterPro"/>
</dbReference>
<evidence type="ECO:0000256" key="6">
    <source>
        <dbReference type="ARBA" id="ARBA00022968"/>
    </source>
</evidence>
<keyword evidence="4" id="KW-0808">Transferase</keyword>
<sequence length="365" mass="42043">MNLFNGKILAVTLMTLLTLGIFYSYILRHYRFVVAFKHKDKTSADSSAASDSTTAANCVKESPAINIRSHEFSLVVPDHLKYNQPHLTENSRTDVMTVTPWLAPVVWEGTFNQDVLDSIYKPKNISIAATVFAVGKYTMFLKNFLESAEQHFFVGFRVHMHVFTDQPNEVPKVKMAAGRQVMVHKVPSLNRWQEISARRMKQIQDLIEEKLRGNTDYIFCLDVDSKFHGRWGTESLGRLVTVVHPGYYRDDRSRFPYERRPQSRAYVAPGEGDFYYCGGAYGGLLQEVHQLTKTCNLNFEADAKDGIEAAWQEESHLNRYMWINKPSKVLSPEYLWQDFKPKNPEIRLLRFSGVIKNYADIRPNV</sequence>
<feature type="binding site" evidence="10">
    <location>
        <position position="314"/>
    </location>
    <ligand>
        <name>an alpha-L-fucosyl-(1-&gt;2)-beta-D-galactosyl derivative</name>
        <dbReference type="ChEBI" id="CHEBI:140327"/>
    </ligand>
</feature>
<evidence type="ECO:0000256" key="11">
    <source>
        <dbReference type="PIRSR" id="PIRSR605076-3"/>
    </source>
</evidence>
<evidence type="ECO:0000256" key="12">
    <source>
        <dbReference type="SAM" id="Phobius"/>
    </source>
</evidence>
<dbReference type="GO" id="GO:0005794">
    <property type="term" value="C:Golgi apparatus"/>
    <property type="evidence" value="ECO:0007669"/>
    <property type="project" value="TreeGrafter"/>
</dbReference>
<evidence type="ECO:0000256" key="7">
    <source>
        <dbReference type="ARBA" id="ARBA00022989"/>
    </source>
</evidence>
<dbReference type="AlphaFoldDB" id="A0AAJ7LB09"/>
<dbReference type="GO" id="GO:0005975">
    <property type="term" value="P:carbohydrate metabolic process"/>
    <property type="evidence" value="ECO:0007669"/>
    <property type="project" value="InterPro"/>
</dbReference>
<dbReference type="GO" id="GO:0046872">
    <property type="term" value="F:metal ion binding"/>
    <property type="evidence" value="ECO:0007669"/>
    <property type="project" value="UniProtKB-KW"/>
</dbReference>
<feature type="binding site" evidence="10">
    <location>
        <position position="244"/>
    </location>
    <ligand>
        <name>an alpha-L-fucosyl-(1-&gt;2)-beta-D-galactosyl derivative</name>
        <dbReference type="ChEBI" id="CHEBI:140327"/>
    </ligand>
</feature>
<evidence type="ECO:0000313" key="15">
    <source>
        <dbReference type="RefSeq" id="XP_018516920.1"/>
    </source>
</evidence>
<keyword evidence="11" id="KW-0479">Metal-binding</keyword>
<evidence type="ECO:0000313" key="13">
    <source>
        <dbReference type="Proteomes" id="UP000694890"/>
    </source>
</evidence>
<evidence type="ECO:0000256" key="5">
    <source>
        <dbReference type="ARBA" id="ARBA00022692"/>
    </source>
</evidence>
<organism evidence="13 14">
    <name type="scientific">Lates calcarifer</name>
    <name type="common">Barramundi</name>
    <name type="synonym">Holocentrus calcarifer</name>
    <dbReference type="NCBI Taxonomy" id="8187"/>
    <lineage>
        <taxon>Eukaryota</taxon>
        <taxon>Metazoa</taxon>
        <taxon>Chordata</taxon>
        <taxon>Craniata</taxon>
        <taxon>Vertebrata</taxon>
        <taxon>Euteleostomi</taxon>
        <taxon>Actinopterygii</taxon>
        <taxon>Neopterygii</taxon>
        <taxon>Teleostei</taxon>
        <taxon>Neoteleostei</taxon>
        <taxon>Acanthomorphata</taxon>
        <taxon>Carangaria</taxon>
        <taxon>Carangaria incertae sedis</taxon>
        <taxon>Centropomidae</taxon>
        <taxon>Lates</taxon>
    </lineage>
</organism>
<dbReference type="GO" id="GO:0031982">
    <property type="term" value="C:vesicle"/>
    <property type="evidence" value="ECO:0007669"/>
    <property type="project" value="TreeGrafter"/>
</dbReference>
<feature type="binding site" evidence="10">
    <location>
        <begin position="222"/>
        <end position="224"/>
    </location>
    <ligand>
        <name>UDP-N-acetyl-alpha-D-galactosamine</name>
        <dbReference type="ChEBI" id="CHEBI:67138"/>
    </ligand>
</feature>
<evidence type="ECO:0000256" key="3">
    <source>
        <dbReference type="ARBA" id="ARBA00022676"/>
    </source>
</evidence>
<comment type="cofactor">
    <cofactor evidence="11">
        <name>Mn(2+)</name>
        <dbReference type="ChEBI" id="CHEBI:29035"/>
    </cofactor>
    <text evidence="11">Binds 1 Mn(2+) ion per subunit.</text>
</comment>